<evidence type="ECO:0000259" key="13">
    <source>
        <dbReference type="Pfam" id="PF00520"/>
    </source>
</evidence>
<dbReference type="STRING" id="6198.A0A075AFP6"/>
<evidence type="ECO:0000259" key="14">
    <source>
        <dbReference type="Pfam" id="PF01466"/>
    </source>
</evidence>
<dbReference type="InterPro" id="IPR011333">
    <property type="entry name" value="SKP1/BTB/POZ_sf"/>
</dbReference>
<evidence type="ECO:0000256" key="9">
    <source>
        <dbReference type="ARBA" id="ARBA00033118"/>
    </source>
</evidence>
<dbReference type="SUPFAM" id="SSF47473">
    <property type="entry name" value="EF-hand"/>
    <property type="match status" value="1"/>
</dbReference>
<feature type="transmembrane region" description="Helical" evidence="12">
    <location>
        <begin position="1453"/>
        <end position="1478"/>
    </location>
</feature>
<name>A0A075AFP6_OPIVI</name>
<dbReference type="RefSeq" id="XP_009168290.1">
    <property type="nucleotide sequence ID" value="XM_009170026.1"/>
</dbReference>
<evidence type="ECO:0000256" key="7">
    <source>
        <dbReference type="ARBA" id="ARBA00022989"/>
    </source>
</evidence>
<dbReference type="Gene3D" id="1.10.287.70">
    <property type="match status" value="1"/>
</dbReference>
<dbReference type="SMART" id="SM00512">
    <property type="entry name" value="Skp1"/>
    <property type="match status" value="1"/>
</dbReference>
<organism evidence="16 17">
    <name type="scientific">Opisthorchis viverrini</name>
    <name type="common">Southeast Asian liver fluke</name>
    <dbReference type="NCBI Taxonomy" id="6198"/>
    <lineage>
        <taxon>Eukaryota</taxon>
        <taxon>Metazoa</taxon>
        <taxon>Spiralia</taxon>
        <taxon>Lophotrochozoa</taxon>
        <taxon>Platyhelminthes</taxon>
        <taxon>Trematoda</taxon>
        <taxon>Digenea</taxon>
        <taxon>Opisthorchiida</taxon>
        <taxon>Opisthorchiata</taxon>
        <taxon>Opisthorchiidae</taxon>
        <taxon>Opisthorchis</taxon>
    </lineage>
</organism>
<dbReference type="InterPro" id="IPR016073">
    <property type="entry name" value="Skp1_comp_POZ"/>
</dbReference>
<feature type="transmembrane region" description="Helical" evidence="12">
    <location>
        <begin position="986"/>
        <end position="1005"/>
    </location>
</feature>
<evidence type="ECO:0000259" key="15">
    <source>
        <dbReference type="Pfam" id="PF03931"/>
    </source>
</evidence>
<evidence type="ECO:0000256" key="5">
    <source>
        <dbReference type="ARBA" id="ARBA00022692"/>
    </source>
</evidence>
<dbReference type="InterPro" id="IPR036296">
    <property type="entry name" value="SKP1-like_dim_sf"/>
</dbReference>
<dbReference type="InterPro" id="IPR001232">
    <property type="entry name" value="SKP1-like"/>
</dbReference>
<dbReference type="InterPro" id="IPR027359">
    <property type="entry name" value="Volt_channel_dom_sf"/>
</dbReference>
<dbReference type="PANTHER" id="PTHR46726:SF1">
    <property type="entry name" value="TWO-PORE CALCIUM CHANNEL 3"/>
    <property type="match status" value="1"/>
</dbReference>
<dbReference type="Pfam" id="PF00520">
    <property type="entry name" value="Ion_trans"/>
    <property type="match status" value="1"/>
</dbReference>
<evidence type="ECO:0000256" key="6">
    <source>
        <dbReference type="ARBA" id="ARBA00022786"/>
    </source>
</evidence>
<feature type="transmembrane region" description="Helical" evidence="12">
    <location>
        <begin position="1366"/>
        <end position="1385"/>
    </location>
</feature>
<gene>
    <name evidence="16" type="ORF">T265_05109</name>
</gene>
<dbReference type="SUPFAM" id="SSF54695">
    <property type="entry name" value="POZ domain"/>
    <property type="match status" value="2"/>
</dbReference>
<comment type="pathway">
    <text evidence="2">Protein modification; protein ubiquitination.</text>
</comment>
<feature type="transmembrane region" description="Helical" evidence="12">
    <location>
        <begin position="1017"/>
        <end position="1035"/>
    </location>
</feature>
<evidence type="ECO:0000256" key="10">
    <source>
        <dbReference type="ARBA" id="ARBA00033452"/>
    </source>
</evidence>
<keyword evidence="7 12" id="KW-1133">Transmembrane helix</keyword>
<comment type="similarity">
    <text evidence="3">Belongs to the SKP1 family.</text>
</comment>
<dbReference type="GO" id="GO:0016020">
    <property type="term" value="C:membrane"/>
    <property type="evidence" value="ECO:0007669"/>
    <property type="project" value="UniProtKB-SubCell"/>
</dbReference>
<evidence type="ECO:0000256" key="11">
    <source>
        <dbReference type="SAM" id="MobiDB-lite"/>
    </source>
</evidence>
<evidence type="ECO:0000256" key="8">
    <source>
        <dbReference type="ARBA" id="ARBA00023136"/>
    </source>
</evidence>
<feature type="domain" description="SKP1 component dimerisation" evidence="14">
    <location>
        <begin position="537"/>
        <end position="577"/>
    </location>
</feature>
<feature type="transmembrane region" description="Helical" evidence="12">
    <location>
        <begin position="1186"/>
        <end position="1209"/>
    </location>
</feature>
<evidence type="ECO:0000256" key="12">
    <source>
        <dbReference type="SAM" id="Phobius"/>
    </source>
</evidence>
<dbReference type="InterPro" id="IPR011992">
    <property type="entry name" value="EF-hand-dom_pair"/>
</dbReference>
<feature type="transmembrane region" description="Helical" evidence="12">
    <location>
        <begin position="1341"/>
        <end position="1360"/>
    </location>
</feature>
<evidence type="ECO:0000256" key="4">
    <source>
        <dbReference type="ARBA" id="ARBA00014544"/>
    </source>
</evidence>
<keyword evidence="17" id="KW-1185">Reference proteome</keyword>
<feature type="domain" description="Ion transport" evidence="13">
    <location>
        <begin position="1337"/>
        <end position="1586"/>
    </location>
</feature>
<feature type="domain" description="SKP1 component POZ" evidence="15">
    <location>
        <begin position="3"/>
        <end position="36"/>
    </location>
</feature>
<dbReference type="InterPro" id="IPR005821">
    <property type="entry name" value="Ion_trans_dom"/>
</dbReference>
<comment type="subcellular location">
    <subcellularLocation>
        <location evidence="1">Membrane</location>
        <topology evidence="1">Multi-pass membrane protein</topology>
    </subcellularLocation>
</comment>
<dbReference type="Proteomes" id="UP000054324">
    <property type="component" value="Unassembled WGS sequence"/>
</dbReference>
<evidence type="ECO:0000256" key="1">
    <source>
        <dbReference type="ARBA" id="ARBA00004141"/>
    </source>
</evidence>
<dbReference type="PANTHER" id="PTHR46726">
    <property type="entry name" value="TWO PORE CHANNEL 3"/>
    <property type="match status" value="1"/>
</dbReference>
<protein>
    <recommendedName>
        <fullName evidence="4">S-phase kinase-associated protein 1</fullName>
    </recommendedName>
    <alternativeName>
        <fullName evidence="10">Cyclin-A/CDK2-associated protein p19</fullName>
    </alternativeName>
    <alternativeName>
        <fullName evidence="9">p19skp1</fullName>
    </alternativeName>
</protein>
<dbReference type="InterPro" id="IPR016072">
    <property type="entry name" value="Skp1_comp_dimer"/>
</dbReference>
<dbReference type="CDD" id="cd18322">
    <property type="entry name" value="BTB_POZ_SKP1"/>
    <property type="match status" value="1"/>
</dbReference>
<feature type="transmembrane region" description="Helical" evidence="12">
    <location>
        <begin position="1397"/>
        <end position="1414"/>
    </location>
</feature>
<dbReference type="CTD" id="20319291"/>
<dbReference type="Pfam" id="PF01466">
    <property type="entry name" value="Skp1"/>
    <property type="match status" value="1"/>
</dbReference>
<sequence>MSTIKFASSDGEIFDVDVAIARQSVTIKTMLDDTSTVIELTSPSVFTRFQLRTSGDPKSAAVGCAGVGIVLSHWAEVSLLDWIPVDSLLCAVRLTTSVKESHKRQVDRCLFIMSAYAPTDCSSGAVKDRFYDALNALLRRAKSSDIVVVVGYMNAQVGELSSSETQLGGRHGLDSSLPNAPPSDVNSYWDEIVTSLHSAGNFACGTTRPGALKHWISDRTVALLKSRRNIPAGPEHNPVRRVIRHQVNVSLRADREVWWTQKAKEMEGAQKAGNVPRLFHLIRATGPRKPSKNASTGGLNTWNNNCPGHHPTGEVEPWTVNVEPPTASEVYECIFSLRRHRAPGPDDLPPSLFKNRGEVLRKDVFGCATGTSIEECVQHQKLRCLGYLLRIPNHRLPKRVQLSMPNSEWRKQRAGQSLTWQRNMKEITKRLGAVGATRLPGWGPRDPHCAWLETLQDLGMEEQGDEEPVPLPNVNAGILRKVIQWCTYHRDDPPPQEDDENKERRTDDIPSWDQEFLRVDQGTLFELMLAANYLDIKGLLDVCCKTVANMIKGKTPEEIRKTFNIKCDFTPQEEEQVNIVTGLFAPCIQRTPRLWVVCAGDLTECEDVVDEASTQSKSRLALTGQGPAGCRKTTKDQWPQKQNYNRSQTDDPEITTSTTSVTVGTTDEASAVILYLTTQRLTDLCRHASQHSQDFQAAIWPADFQMLSTKATVVNLTQGRQCKNRMVTERTNSSANYCSVVNLLDRPLSEDKHCLLEKGLNFAVSRKVIRAEVIIPSFELLFQKIPSAEAEKLRVQMVTVLKSQQLGASNTAPPERRALNTLRQLNSIFVAKADKGEATLVINESDYLQKVRQHLADGPYLQITGGSIISHEIARFLVGMIKSLTGKSGTFIRNSYDFANKVTGLPLEMDEVLPARAPTDFVVSRSSIASQAREEDEIYLSTRAQRFLFSSSLVRDACVSRLEIKYKRDLVSLKLYENFHSKLMTGMYYLLITVNLLTILIEYPSTFMINRVHQPPYQIALTLNVVCLIFFYYRWFIIHSMSEKEKSSETIFMKVTFGILVLMTLDMVIYLICQNIPNAVPVQWSRCLRPILLLTFPGNRRLRAAFNNLRRTACDVIPVFGLSISVVAVISIVANAVLTGKKLVYPNNTPYFSGYLDIFWEFYVLSTTANSPEVIVPAYEHDRMYITMYIIVVALSTWLFTSILTACVYNSYKAHLGESVVSVVAKRKNKLDEAFHLVCTRTPNGELGISQGTFLRLLRLAKPGRTEDAMRVIFHLLNKSRSGFLNVTEFGRLAEYIRARFEEVELSRREFQKFVPRFYDLYYSPPFQLFKGVAEHRVTKLSFTCLIMANAITAILLHPYPSLQNAAEWFFTLIFLFEQAINYVLCGGIRFFKSGWNMFDFIVVFVAFLANMLHSCLEVLGIRITTGVTQVILILRTLRLLRFIRVVPKFKTIVDSIVVIIPSLCNYLLILMMFFYIYACIGMEIFAHAYEPPYPPGNYTPETSCASHLLIHSDFVKSHYCMFNFNSAAESYLLLFTLAVGNNWHHLADGLQLTVSSWVRVYFIVIHWSCVILVLNVILAFIIEAFLLEFDTRQTHFEAYVRQRLVELEMDANIELEKRGIYGYGTPGFHITREQLDHAFPHNAPVTKAFLALEDHASIEVLMFRMFEREIEQLIRDLRSDAKNAKQYKTRDIYSQFNQ</sequence>
<evidence type="ECO:0000313" key="17">
    <source>
        <dbReference type="Proteomes" id="UP000054324"/>
    </source>
</evidence>
<feature type="transmembrane region" description="Helical" evidence="12">
    <location>
        <begin position="1116"/>
        <end position="1138"/>
    </location>
</feature>
<feature type="transmembrane region" description="Helical" evidence="12">
    <location>
        <begin position="1561"/>
        <end position="1587"/>
    </location>
</feature>
<dbReference type="FunFam" id="3.30.710.10:FF:000270">
    <property type="entry name" value="S-phase kinase-associated protein 1"/>
    <property type="match status" value="1"/>
</dbReference>
<dbReference type="GO" id="GO:0006511">
    <property type="term" value="P:ubiquitin-dependent protein catabolic process"/>
    <property type="evidence" value="ECO:0007669"/>
    <property type="project" value="InterPro"/>
</dbReference>
<evidence type="ECO:0000313" key="16">
    <source>
        <dbReference type="EMBL" id="KER27989.1"/>
    </source>
</evidence>
<dbReference type="Gene3D" id="3.30.710.10">
    <property type="entry name" value="Potassium Channel Kv1.1, Chain A"/>
    <property type="match status" value="2"/>
</dbReference>
<keyword evidence="5 12" id="KW-0812">Transmembrane</keyword>
<dbReference type="Gene3D" id="1.20.120.350">
    <property type="entry name" value="Voltage-gated potassium channels. Chain C"/>
    <property type="match status" value="1"/>
</dbReference>
<evidence type="ECO:0000256" key="2">
    <source>
        <dbReference type="ARBA" id="ARBA00004906"/>
    </source>
</evidence>
<dbReference type="EMBL" id="KL596710">
    <property type="protein sequence ID" value="KER27989.1"/>
    <property type="molecule type" value="Genomic_DNA"/>
</dbReference>
<dbReference type="SUPFAM" id="SSF81382">
    <property type="entry name" value="Skp1 dimerisation domain-like"/>
    <property type="match status" value="1"/>
</dbReference>
<reference evidence="16 17" key="1">
    <citation type="submission" date="2013-11" db="EMBL/GenBank/DDBJ databases">
        <title>Opisthorchis viverrini - life in the bile duct.</title>
        <authorList>
            <person name="Young N.D."/>
            <person name="Nagarajan N."/>
            <person name="Lin S.J."/>
            <person name="Korhonen P.K."/>
            <person name="Jex A.R."/>
            <person name="Hall R.S."/>
            <person name="Safavi-Hemami H."/>
            <person name="Kaewkong W."/>
            <person name="Bertrand D."/>
            <person name="Gao S."/>
            <person name="Seet Q."/>
            <person name="Wongkham S."/>
            <person name="Teh B.T."/>
            <person name="Wongkham C."/>
            <person name="Intapan P.M."/>
            <person name="Maleewong W."/>
            <person name="Yang X."/>
            <person name="Hu M."/>
            <person name="Wang Z."/>
            <person name="Hofmann A."/>
            <person name="Sternberg P.W."/>
            <person name="Tan P."/>
            <person name="Wang J."/>
            <person name="Gasser R.B."/>
        </authorList>
    </citation>
    <scope>NUCLEOTIDE SEQUENCE [LARGE SCALE GENOMIC DNA]</scope>
</reference>
<feature type="compositionally biased region" description="Polar residues" evidence="11">
    <location>
        <begin position="636"/>
        <end position="647"/>
    </location>
</feature>
<feature type="transmembrane region" description="Helical" evidence="12">
    <location>
        <begin position="1055"/>
        <end position="1073"/>
    </location>
</feature>
<keyword evidence="8 12" id="KW-0472">Membrane</keyword>
<proteinExistence type="inferred from homology"/>
<dbReference type="OrthoDB" id="10068803at2759"/>
<dbReference type="SUPFAM" id="SSF81324">
    <property type="entry name" value="Voltage-gated potassium channels"/>
    <property type="match status" value="1"/>
</dbReference>
<dbReference type="GeneID" id="20319291"/>
<accession>A0A075AFP6</accession>
<dbReference type="KEGG" id="ovi:T265_05109"/>
<evidence type="ECO:0000256" key="3">
    <source>
        <dbReference type="ARBA" id="ARBA00009993"/>
    </source>
</evidence>
<dbReference type="GO" id="GO:0005216">
    <property type="term" value="F:monoatomic ion channel activity"/>
    <property type="evidence" value="ECO:0007669"/>
    <property type="project" value="InterPro"/>
</dbReference>
<feature type="region of interest" description="Disordered" evidence="11">
    <location>
        <begin position="622"/>
        <end position="661"/>
    </location>
</feature>
<feature type="domain" description="SKP1 component POZ" evidence="15">
    <location>
        <begin position="457"/>
        <end position="491"/>
    </location>
</feature>
<dbReference type="Pfam" id="PF03931">
    <property type="entry name" value="Skp1_POZ"/>
    <property type="match status" value="2"/>
</dbReference>
<keyword evidence="6" id="KW-0833">Ubl conjugation pathway</keyword>